<dbReference type="AlphaFoldDB" id="A0A0S2KC17"/>
<organism evidence="2 3">
    <name type="scientific">Pseudohongiella spirulinae</name>
    <dbReference type="NCBI Taxonomy" id="1249552"/>
    <lineage>
        <taxon>Bacteria</taxon>
        <taxon>Pseudomonadati</taxon>
        <taxon>Pseudomonadota</taxon>
        <taxon>Gammaproteobacteria</taxon>
        <taxon>Pseudomonadales</taxon>
        <taxon>Pseudohongiellaceae</taxon>
        <taxon>Pseudohongiella</taxon>
    </lineage>
</organism>
<reference evidence="2 3" key="1">
    <citation type="submission" date="2015-11" db="EMBL/GenBank/DDBJ databases">
        <authorList>
            <person name="Zhang Y."/>
            <person name="Guo Z."/>
        </authorList>
    </citation>
    <scope>NUCLEOTIDE SEQUENCE [LARGE SCALE GENOMIC DNA]</scope>
    <source>
        <strain evidence="2 3">KCTC 32221</strain>
    </source>
</reference>
<gene>
    <name evidence="2" type="ORF">PS2015_1052</name>
</gene>
<keyword evidence="3" id="KW-1185">Reference proteome</keyword>
<accession>A0A0S2KC17</accession>
<dbReference type="RefSeq" id="WP_058021235.1">
    <property type="nucleotide sequence ID" value="NZ_CP013189.1"/>
</dbReference>
<proteinExistence type="predicted"/>
<protein>
    <submittedName>
        <fullName evidence="2">Uncharacterized protein</fullName>
    </submittedName>
</protein>
<name>A0A0S2KC17_9GAMM</name>
<feature type="transmembrane region" description="Helical" evidence="1">
    <location>
        <begin position="69"/>
        <end position="88"/>
    </location>
</feature>
<sequence>MLSKILLTALVIVAAYAYIRRRQKQRDTINDRPVQRFLGQAQQQGQWSDSASDINLNREHSPMAGKLRLSLWLALLVLILIGGGYSLWHWQSQQQEITVLLYASGQAAPTVYRVPRKNLGQSSFITSDGTLVQVSANERMEVIGL</sequence>
<evidence type="ECO:0000256" key="1">
    <source>
        <dbReference type="SAM" id="Phobius"/>
    </source>
</evidence>
<evidence type="ECO:0000313" key="2">
    <source>
        <dbReference type="EMBL" id="ALO45717.1"/>
    </source>
</evidence>
<evidence type="ECO:0000313" key="3">
    <source>
        <dbReference type="Proteomes" id="UP000065641"/>
    </source>
</evidence>
<keyword evidence="1" id="KW-1133">Transmembrane helix</keyword>
<dbReference type="KEGG" id="pspi:PS2015_1052"/>
<dbReference type="EMBL" id="CP013189">
    <property type="protein sequence ID" value="ALO45717.1"/>
    <property type="molecule type" value="Genomic_DNA"/>
</dbReference>
<dbReference type="OrthoDB" id="6266342at2"/>
<dbReference type="STRING" id="1249552.PS2015_1052"/>
<keyword evidence="1" id="KW-0472">Membrane</keyword>
<dbReference type="Proteomes" id="UP000065641">
    <property type="component" value="Chromosome"/>
</dbReference>
<keyword evidence="1" id="KW-0812">Transmembrane</keyword>